<evidence type="ECO:0000256" key="2">
    <source>
        <dbReference type="SAM" id="Phobius"/>
    </source>
</evidence>
<dbReference type="CDD" id="cd14852">
    <property type="entry name" value="LD-carboxypeptidase"/>
    <property type="match status" value="1"/>
</dbReference>
<dbReference type="Pfam" id="PF02557">
    <property type="entry name" value="VanY"/>
    <property type="match status" value="1"/>
</dbReference>
<evidence type="ECO:0000313" key="5">
    <source>
        <dbReference type="Proteomes" id="UP000265643"/>
    </source>
</evidence>
<dbReference type="AlphaFoldDB" id="A0A391P0I8"/>
<dbReference type="SUPFAM" id="SSF55166">
    <property type="entry name" value="Hedgehog/DD-peptidase"/>
    <property type="match status" value="1"/>
</dbReference>
<evidence type="ECO:0000313" key="4">
    <source>
        <dbReference type="EMBL" id="GCA67424.1"/>
    </source>
</evidence>
<comment type="caution">
    <text evidence="4">The sequence shown here is derived from an EMBL/GenBank/DDBJ whole genome shotgun (WGS) entry which is preliminary data.</text>
</comment>
<feature type="transmembrane region" description="Helical" evidence="2">
    <location>
        <begin position="12"/>
        <end position="34"/>
    </location>
</feature>
<evidence type="ECO:0000259" key="3">
    <source>
        <dbReference type="Pfam" id="PF02557"/>
    </source>
</evidence>
<feature type="domain" description="D-alanyl-D-alanine carboxypeptidase-like core" evidence="3">
    <location>
        <begin position="112"/>
        <end position="246"/>
    </location>
</feature>
<dbReference type="Gene3D" id="3.30.1380.10">
    <property type="match status" value="1"/>
</dbReference>
<dbReference type="PANTHER" id="PTHR34385:SF1">
    <property type="entry name" value="PEPTIDOGLYCAN L-ALANYL-D-GLUTAMATE ENDOPEPTIDASE CWLK"/>
    <property type="match status" value="1"/>
</dbReference>
<dbReference type="GO" id="GO:0006508">
    <property type="term" value="P:proteolysis"/>
    <property type="evidence" value="ECO:0007669"/>
    <property type="project" value="InterPro"/>
</dbReference>
<accession>A0A391P0I8</accession>
<sequence>MANGNSRKREKLIKICKVFGGGGLILGLIVGIFGTKIVDHIGANKTKEAYTAQIQKAESETKSLKEQLAGSREEIEKKIAAADWNMILVNEEFPLSKDFKVDLDTLDGEYKADKRIVKDAKAMIAAAAKEDLNLVVQSAYRDESKQTSVFEQTMETLVENGSSYLDAYDEAKKSVNLPGNSEHATGLALDIVSDTYTDLDEKFAATDEGKWLAAHCAEYGFILRYPKGKEDITGITYEPWHFRYVGTDMAKELTDKGITLEEYYGLN</sequence>
<dbReference type="Proteomes" id="UP000265643">
    <property type="component" value="Unassembled WGS sequence"/>
</dbReference>
<dbReference type="PANTHER" id="PTHR34385">
    <property type="entry name" value="D-ALANYL-D-ALANINE CARBOXYPEPTIDASE"/>
    <property type="match status" value="1"/>
</dbReference>
<gene>
    <name evidence="4" type="ORF">KGMB01110_18600</name>
</gene>
<organism evidence="4 5">
    <name type="scientific">Mediterraneibacter butyricigenes</name>
    <dbReference type="NCBI Taxonomy" id="2316025"/>
    <lineage>
        <taxon>Bacteria</taxon>
        <taxon>Bacillati</taxon>
        <taxon>Bacillota</taxon>
        <taxon>Clostridia</taxon>
        <taxon>Lachnospirales</taxon>
        <taxon>Lachnospiraceae</taxon>
        <taxon>Mediterraneibacter</taxon>
    </lineage>
</organism>
<keyword evidence="2" id="KW-0812">Transmembrane</keyword>
<feature type="coiled-coil region" evidence="1">
    <location>
        <begin position="47"/>
        <end position="74"/>
    </location>
</feature>
<name>A0A391P0I8_9FIRM</name>
<keyword evidence="5" id="KW-1185">Reference proteome</keyword>
<keyword evidence="2" id="KW-0472">Membrane</keyword>
<dbReference type="InterPro" id="IPR003709">
    <property type="entry name" value="VanY-like_core_dom"/>
</dbReference>
<dbReference type="InterPro" id="IPR009045">
    <property type="entry name" value="Zn_M74/Hedgehog-like"/>
</dbReference>
<dbReference type="InterPro" id="IPR058193">
    <property type="entry name" value="VanY/YodJ_core_dom"/>
</dbReference>
<dbReference type="InterPro" id="IPR052179">
    <property type="entry name" value="DD-CPase-like"/>
</dbReference>
<keyword evidence="1" id="KW-0175">Coiled coil</keyword>
<proteinExistence type="predicted"/>
<dbReference type="RefSeq" id="WP_117604274.1">
    <property type="nucleotide sequence ID" value="NZ_BHGK01000001.1"/>
</dbReference>
<dbReference type="EMBL" id="BHGK01000001">
    <property type="protein sequence ID" value="GCA67424.1"/>
    <property type="molecule type" value="Genomic_DNA"/>
</dbReference>
<protein>
    <recommendedName>
        <fullName evidence="3">D-alanyl-D-alanine carboxypeptidase-like core domain-containing protein</fullName>
    </recommendedName>
</protein>
<evidence type="ECO:0000256" key="1">
    <source>
        <dbReference type="SAM" id="Coils"/>
    </source>
</evidence>
<reference evidence="5" key="1">
    <citation type="submission" date="2018-09" db="EMBL/GenBank/DDBJ databases">
        <title>Draft Genome Sequence of Mediterraneibacter sp. KCTC 15684.</title>
        <authorList>
            <person name="Kim J.S."/>
            <person name="Han K.I."/>
            <person name="Suh M.K."/>
            <person name="Lee K.C."/>
            <person name="Eom M.K."/>
            <person name="Lee J.H."/>
            <person name="Park S.H."/>
            <person name="Kang S.W."/>
            <person name="Park J.E."/>
            <person name="Oh B.S."/>
            <person name="Yu S.Y."/>
            <person name="Choi S.H."/>
            <person name="Lee D.H."/>
            <person name="Yoon H."/>
            <person name="Kim B."/>
            <person name="Yang S.J."/>
            <person name="Lee J.S."/>
        </authorList>
    </citation>
    <scope>NUCLEOTIDE SEQUENCE [LARGE SCALE GENOMIC DNA]</scope>
    <source>
        <strain evidence="5">KCTC 15684</strain>
    </source>
</reference>
<dbReference type="GO" id="GO:0008233">
    <property type="term" value="F:peptidase activity"/>
    <property type="evidence" value="ECO:0007669"/>
    <property type="project" value="InterPro"/>
</dbReference>
<keyword evidence="2" id="KW-1133">Transmembrane helix</keyword>